<dbReference type="InterPro" id="IPR058240">
    <property type="entry name" value="rSAM_sf"/>
</dbReference>
<comment type="catalytic activity">
    <reaction evidence="1">
        <text>L-lysine = D-beta-lysine</text>
        <dbReference type="Rhea" id="RHEA:44148"/>
        <dbReference type="ChEBI" id="CHEBI:32551"/>
        <dbReference type="ChEBI" id="CHEBI:84138"/>
    </reaction>
</comment>
<dbReference type="AlphaFoldDB" id="A0A1I1GNZ5"/>
<dbReference type="PIRSF" id="PIRSF004911">
    <property type="entry name" value="DUF160"/>
    <property type="match status" value="1"/>
</dbReference>
<dbReference type="RefSeq" id="WP_091961611.1">
    <property type="nucleotide sequence ID" value="NZ_FOLH01000003.1"/>
</dbReference>
<evidence type="ECO:0000256" key="6">
    <source>
        <dbReference type="ARBA" id="ARBA00022485"/>
    </source>
</evidence>
<feature type="domain" description="Radical SAM core" evidence="16">
    <location>
        <begin position="118"/>
        <end position="333"/>
    </location>
</feature>
<dbReference type="Gene3D" id="3.20.20.70">
    <property type="entry name" value="Aldolase class I"/>
    <property type="match status" value="1"/>
</dbReference>
<keyword evidence="9 15" id="KW-0663">Pyridoxal phosphate</keyword>
<keyword evidence="7" id="KW-0949">S-adenosyl-L-methionine</keyword>
<gene>
    <name evidence="17" type="ORF">SAMN05660443_1558</name>
</gene>
<dbReference type="InterPro" id="IPR022462">
    <property type="entry name" value="EpmB"/>
</dbReference>
<evidence type="ECO:0000256" key="12">
    <source>
        <dbReference type="ARBA" id="ARBA00023235"/>
    </source>
</evidence>
<keyword evidence="18" id="KW-1185">Reference proteome</keyword>
<dbReference type="SFLD" id="SFLDF00314">
    <property type="entry name" value="L-lysine_2_3-aminomutase_(yjeK"/>
    <property type="match status" value="1"/>
</dbReference>
<keyword evidence="10" id="KW-0408">Iron</keyword>
<feature type="modified residue" description="N6-(pyridoxal phosphate)lysine" evidence="15">
    <location>
        <position position="344"/>
    </location>
</feature>
<dbReference type="STRING" id="1122252.SAMN05660443_1558"/>
<keyword evidence="12" id="KW-0413">Isomerase</keyword>
<evidence type="ECO:0000259" key="16">
    <source>
        <dbReference type="PROSITE" id="PS51918"/>
    </source>
</evidence>
<evidence type="ECO:0000313" key="17">
    <source>
        <dbReference type="EMBL" id="SFC13489.1"/>
    </source>
</evidence>
<organism evidence="17 18">
    <name type="scientific">Marinospirillum celere</name>
    <dbReference type="NCBI Taxonomy" id="1122252"/>
    <lineage>
        <taxon>Bacteria</taxon>
        <taxon>Pseudomonadati</taxon>
        <taxon>Pseudomonadota</taxon>
        <taxon>Gammaproteobacteria</taxon>
        <taxon>Oceanospirillales</taxon>
        <taxon>Oceanospirillaceae</taxon>
        <taxon>Marinospirillum</taxon>
    </lineage>
</organism>
<dbReference type="EMBL" id="FOLH01000003">
    <property type="protein sequence ID" value="SFC13489.1"/>
    <property type="molecule type" value="Genomic_DNA"/>
</dbReference>
<dbReference type="InterPro" id="IPR013785">
    <property type="entry name" value="Aldolase_TIM"/>
</dbReference>
<dbReference type="NCBIfam" id="TIGR03821">
    <property type="entry name" value="EFP_modif_epmB"/>
    <property type="match status" value="1"/>
</dbReference>
<evidence type="ECO:0000256" key="2">
    <source>
        <dbReference type="ARBA" id="ARBA00001933"/>
    </source>
</evidence>
<comment type="cofactor">
    <cofactor evidence="2 15">
        <name>pyridoxal 5'-phosphate</name>
        <dbReference type="ChEBI" id="CHEBI:597326"/>
    </cofactor>
</comment>
<name>A0A1I1GNZ5_9GAMM</name>
<dbReference type="SFLD" id="SFLDS00029">
    <property type="entry name" value="Radical_SAM"/>
    <property type="match status" value="1"/>
</dbReference>
<feature type="binding site" evidence="14">
    <location>
        <position position="139"/>
    </location>
    <ligand>
        <name>[4Fe-4S] cluster</name>
        <dbReference type="ChEBI" id="CHEBI:49883"/>
        <note>4Fe-4S-S-AdoMet</note>
    </ligand>
</feature>
<evidence type="ECO:0000256" key="1">
    <source>
        <dbReference type="ARBA" id="ARBA00001352"/>
    </source>
</evidence>
<evidence type="ECO:0000256" key="5">
    <source>
        <dbReference type="ARBA" id="ARBA00022363"/>
    </source>
</evidence>
<feature type="binding site" evidence="14">
    <location>
        <position position="132"/>
    </location>
    <ligand>
        <name>[4Fe-4S] cluster</name>
        <dbReference type="ChEBI" id="CHEBI:49883"/>
        <note>4Fe-4S-S-AdoMet</note>
    </ligand>
</feature>
<accession>A0A1I1GNZ5</accession>
<keyword evidence="6 14" id="KW-0004">4Fe-4S</keyword>
<dbReference type="SUPFAM" id="SSF102114">
    <property type="entry name" value="Radical SAM enzymes"/>
    <property type="match status" value="1"/>
</dbReference>
<comment type="cofactor">
    <cofactor evidence="3">
        <name>[4Fe-4S] cluster</name>
        <dbReference type="ChEBI" id="CHEBI:49883"/>
    </cofactor>
</comment>
<evidence type="ECO:0000256" key="3">
    <source>
        <dbReference type="ARBA" id="ARBA00001966"/>
    </source>
</evidence>
<keyword evidence="11 14" id="KW-0411">Iron-sulfur</keyword>
<evidence type="ECO:0000256" key="11">
    <source>
        <dbReference type="ARBA" id="ARBA00023014"/>
    </source>
</evidence>
<dbReference type="GO" id="GO:0046872">
    <property type="term" value="F:metal ion binding"/>
    <property type="evidence" value="ECO:0007669"/>
    <property type="project" value="UniProtKB-KW"/>
</dbReference>
<comment type="similarity">
    <text evidence="4">Belongs to the radical SAM superfamily. KamA family.</text>
</comment>
<dbReference type="PANTHER" id="PTHR30538:SF1">
    <property type="entry name" value="L-LYSINE 2,3-AMINOMUTASE"/>
    <property type="match status" value="1"/>
</dbReference>
<sequence length="349" mass="39244">MIPKTQASNHLTLIEKSEGTPQWSQELGQALRNPLEICQRLNLNPEDLPGGREGLEQGHQLFSSLVPLPFLERMEKGNPKDPLLLQVLPALEEQQKQPGFVTDPLQEKRFNPLPGLIHKYRSRVLLTLSGGCAVNCRYCFRRHFPYAENTLSKAALQKVIAYLQEHPEINEVIFSGGDPLATPDTRLSEIVSQLEQLPQLKRLRIHSRLPVVLPSRVDAKLLSWLKATRLQTILVLHINHPQELDQSLIQALHELRTTNSILLNQTVLLKGINANAAVLTQLSEQLFAAGVLPYYLHTLDPVQGAAHFAIQDQEAKEIYAELLANLPGYLVPKLVREYADQLSKTPLGW</sequence>
<evidence type="ECO:0000256" key="8">
    <source>
        <dbReference type="ARBA" id="ARBA00022723"/>
    </source>
</evidence>
<dbReference type="InterPro" id="IPR003739">
    <property type="entry name" value="Lys_aminomutase/Glu_NH3_mut"/>
</dbReference>
<dbReference type="PROSITE" id="PS51918">
    <property type="entry name" value="RADICAL_SAM"/>
    <property type="match status" value="1"/>
</dbReference>
<dbReference type="InterPro" id="IPR007197">
    <property type="entry name" value="rSAM"/>
</dbReference>
<dbReference type="PANTHER" id="PTHR30538">
    <property type="entry name" value="LYSINE 2,3-AMINOMUTASE-RELATED"/>
    <property type="match status" value="1"/>
</dbReference>
<dbReference type="Proteomes" id="UP000199058">
    <property type="component" value="Unassembled WGS sequence"/>
</dbReference>
<keyword evidence="8 14" id="KW-0479">Metal-binding</keyword>
<evidence type="ECO:0000256" key="7">
    <source>
        <dbReference type="ARBA" id="ARBA00022691"/>
    </source>
</evidence>
<evidence type="ECO:0000256" key="4">
    <source>
        <dbReference type="ARBA" id="ARBA00008703"/>
    </source>
</evidence>
<dbReference type="NCBIfam" id="TIGR00238">
    <property type="entry name" value="KamA family radical SAM protein"/>
    <property type="match status" value="1"/>
</dbReference>
<proteinExistence type="inferred from homology"/>
<evidence type="ECO:0000256" key="10">
    <source>
        <dbReference type="ARBA" id="ARBA00023004"/>
    </source>
</evidence>
<evidence type="ECO:0000256" key="15">
    <source>
        <dbReference type="PIRSR" id="PIRSR603739-50"/>
    </source>
</evidence>
<dbReference type="SFLD" id="SFLDG01070">
    <property type="entry name" value="PLP-dependent"/>
    <property type="match status" value="1"/>
</dbReference>
<dbReference type="GO" id="GO:0051539">
    <property type="term" value="F:4 iron, 4 sulfur cluster binding"/>
    <property type="evidence" value="ECO:0007669"/>
    <property type="project" value="UniProtKB-KW"/>
</dbReference>
<dbReference type="Pfam" id="PF04055">
    <property type="entry name" value="Radical_SAM"/>
    <property type="match status" value="1"/>
</dbReference>
<feature type="binding site" evidence="14">
    <location>
        <position position="136"/>
    </location>
    <ligand>
        <name>[4Fe-4S] cluster</name>
        <dbReference type="ChEBI" id="CHEBI:49883"/>
        <note>4Fe-4S-S-AdoMet</note>
    </ligand>
</feature>
<evidence type="ECO:0000256" key="13">
    <source>
        <dbReference type="ARBA" id="ARBA00030756"/>
    </source>
</evidence>
<evidence type="ECO:0000256" key="9">
    <source>
        <dbReference type="ARBA" id="ARBA00022898"/>
    </source>
</evidence>
<evidence type="ECO:0000313" key="18">
    <source>
        <dbReference type="Proteomes" id="UP000199058"/>
    </source>
</evidence>
<reference evidence="17 18" key="1">
    <citation type="submission" date="2016-10" db="EMBL/GenBank/DDBJ databases">
        <authorList>
            <person name="de Groot N.N."/>
        </authorList>
    </citation>
    <scope>NUCLEOTIDE SEQUENCE [LARGE SCALE GENOMIC DNA]</scope>
    <source>
        <strain evidence="17 18">DSM 18438</strain>
    </source>
</reference>
<dbReference type="CDD" id="cd01335">
    <property type="entry name" value="Radical_SAM"/>
    <property type="match status" value="1"/>
</dbReference>
<dbReference type="GO" id="GO:0016853">
    <property type="term" value="F:isomerase activity"/>
    <property type="evidence" value="ECO:0007669"/>
    <property type="project" value="UniProtKB-KW"/>
</dbReference>
<protein>
    <recommendedName>
        <fullName evidence="5">L-lysine 2,3-aminomutase</fullName>
    </recommendedName>
    <alternativeName>
        <fullName evidence="13">EF-P post-translational modification enzyme B</fullName>
    </alternativeName>
</protein>
<evidence type="ECO:0000256" key="14">
    <source>
        <dbReference type="PIRSR" id="PIRSR004911-1"/>
    </source>
</evidence>
<dbReference type="OrthoDB" id="9770937at2"/>